<evidence type="ECO:0000313" key="3">
    <source>
        <dbReference type="Proteomes" id="UP000298327"/>
    </source>
</evidence>
<dbReference type="OrthoDB" id="4456959at2759"/>
<evidence type="ECO:0000256" key="1">
    <source>
        <dbReference type="SAM" id="MobiDB-lite"/>
    </source>
</evidence>
<organism evidence="2 3">
    <name type="scientific">Dentipellis fragilis</name>
    <dbReference type="NCBI Taxonomy" id="205917"/>
    <lineage>
        <taxon>Eukaryota</taxon>
        <taxon>Fungi</taxon>
        <taxon>Dikarya</taxon>
        <taxon>Basidiomycota</taxon>
        <taxon>Agaricomycotina</taxon>
        <taxon>Agaricomycetes</taxon>
        <taxon>Russulales</taxon>
        <taxon>Hericiaceae</taxon>
        <taxon>Dentipellis</taxon>
    </lineage>
</organism>
<dbReference type="Proteomes" id="UP000298327">
    <property type="component" value="Unassembled WGS sequence"/>
</dbReference>
<accession>A0A4Y9XNZ0</accession>
<keyword evidence="3" id="KW-1185">Reference proteome</keyword>
<proteinExistence type="predicted"/>
<feature type="compositionally biased region" description="Polar residues" evidence="1">
    <location>
        <begin position="122"/>
        <end position="131"/>
    </location>
</feature>
<evidence type="ECO:0000313" key="2">
    <source>
        <dbReference type="EMBL" id="TFY50249.1"/>
    </source>
</evidence>
<feature type="region of interest" description="Disordered" evidence="1">
    <location>
        <begin position="1"/>
        <end position="33"/>
    </location>
</feature>
<sequence>MSSPEDDAPRRLALAAQETESSEPARVRPVQAEERQRFAEAREMLDVRGKRGPRKGWSLLLDVWCRSPDGLERYVDTLEARLEKMEGLLKKAYPEDGDSPSKEGTMRAHSADFARLSPARGVTTTTHSSPGATEDHDFSDDCYEPSELVQHKLSALCLHPMSNRFFGKSSGATLLQTALDLKSEYSGVKQEPMGHLGSSRRRDAWAMHPVRLSHPLRPASADPIRRRAVGNRELPAAVARVRLPAAGPARR</sequence>
<gene>
    <name evidence="2" type="ORF">EVG20_g11630</name>
</gene>
<name>A0A4Y9XNZ0_9AGAM</name>
<feature type="compositionally biased region" description="Basic and acidic residues" evidence="1">
    <location>
        <begin position="23"/>
        <end position="33"/>
    </location>
</feature>
<dbReference type="STRING" id="205917.A0A4Y9XNZ0"/>
<feature type="region of interest" description="Disordered" evidence="1">
    <location>
        <begin position="116"/>
        <end position="139"/>
    </location>
</feature>
<dbReference type="AlphaFoldDB" id="A0A4Y9XNZ0"/>
<protein>
    <submittedName>
        <fullName evidence="2">Uncharacterized protein</fullName>
    </submittedName>
</protein>
<dbReference type="EMBL" id="SEOQ01001921">
    <property type="protein sequence ID" value="TFY50249.1"/>
    <property type="molecule type" value="Genomic_DNA"/>
</dbReference>
<feature type="non-terminal residue" evidence="2">
    <location>
        <position position="251"/>
    </location>
</feature>
<reference evidence="2 3" key="1">
    <citation type="submission" date="2019-02" db="EMBL/GenBank/DDBJ databases">
        <title>Genome sequencing of the rare red list fungi Dentipellis fragilis.</title>
        <authorList>
            <person name="Buettner E."/>
            <person name="Kellner H."/>
        </authorList>
    </citation>
    <scope>NUCLEOTIDE SEQUENCE [LARGE SCALE GENOMIC DNA]</scope>
    <source>
        <strain evidence="2 3">DSM 105465</strain>
    </source>
</reference>
<comment type="caution">
    <text evidence="2">The sequence shown here is derived from an EMBL/GenBank/DDBJ whole genome shotgun (WGS) entry which is preliminary data.</text>
</comment>